<organism evidence="3 4">
    <name type="scientific">Romanomermis culicivorax</name>
    <name type="common">Nematode worm</name>
    <dbReference type="NCBI Taxonomy" id="13658"/>
    <lineage>
        <taxon>Eukaryota</taxon>
        <taxon>Metazoa</taxon>
        <taxon>Ecdysozoa</taxon>
        <taxon>Nematoda</taxon>
        <taxon>Enoplea</taxon>
        <taxon>Dorylaimia</taxon>
        <taxon>Mermithida</taxon>
        <taxon>Mermithoidea</taxon>
        <taxon>Mermithidae</taxon>
        <taxon>Romanomermis</taxon>
    </lineage>
</organism>
<dbReference type="Pfam" id="PF00339">
    <property type="entry name" value="Arrestin_N"/>
    <property type="match status" value="1"/>
</dbReference>
<evidence type="ECO:0000313" key="3">
    <source>
        <dbReference type="Proteomes" id="UP000887565"/>
    </source>
</evidence>
<evidence type="ECO:0000259" key="2">
    <source>
        <dbReference type="SMART" id="SM01017"/>
    </source>
</evidence>
<dbReference type="InterPro" id="IPR014756">
    <property type="entry name" value="Ig_E-set"/>
</dbReference>
<dbReference type="Gene3D" id="2.60.40.640">
    <property type="match status" value="2"/>
</dbReference>
<dbReference type="GO" id="GO:0005737">
    <property type="term" value="C:cytoplasm"/>
    <property type="evidence" value="ECO:0007669"/>
    <property type="project" value="TreeGrafter"/>
</dbReference>
<accession>A0A915JS97</accession>
<comment type="similarity">
    <text evidence="1">Belongs to the arrestin family.</text>
</comment>
<dbReference type="OMA" id="KEWFQDT"/>
<dbReference type="Pfam" id="PF02752">
    <property type="entry name" value="Arrestin_C"/>
    <property type="match status" value="1"/>
</dbReference>
<sequence>MGKIDDFYINFDDHWAVYRPGQKVTGRAVLKLNGELGWCEKIYALFSGSARVLWMENDIPGNAHSSESIFFDQKSLIWPANPKKENIVQKSIKLTPGRHEFQFSYNLPFEIPTSFEAQYSPGRIRYSVKICLADCQDNIRVSRKSVFCVVKPLDLNSINQSLLDQPYENSFVRNLSNSPYQKYYTKMKLFSPKTMGNKCSSTLQVKISTPKTGYVPGERIEMEIRLKNDSPFLTVKKTKLHLNQIVTCFSDKPDYKMKEIYKKLGSCTDDTKVGLKSKKIEHVCKFSNLYVPAVVPNFCLDAVLDVRYALKVELTIGADMVIFCTEIPLTIGTVPLIGKTRYFSENWNTRTEAPPAYDNFAMNIPPPTYEETLAGFCRVDSCTGFHINAAWLANFILPK</sequence>
<dbReference type="GO" id="GO:0015031">
    <property type="term" value="P:protein transport"/>
    <property type="evidence" value="ECO:0007669"/>
    <property type="project" value="TreeGrafter"/>
</dbReference>
<dbReference type="SUPFAM" id="SSF81296">
    <property type="entry name" value="E set domains"/>
    <property type="match status" value="2"/>
</dbReference>
<keyword evidence="3" id="KW-1185">Reference proteome</keyword>
<name>A0A915JS97_ROMCU</name>
<dbReference type="PANTHER" id="PTHR11188:SF176">
    <property type="entry name" value="ARRESTIN DOMAIN-CONTAINING PROTEIN 1"/>
    <property type="match status" value="1"/>
</dbReference>
<evidence type="ECO:0000256" key="1">
    <source>
        <dbReference type="ARBA" id="ARBA00005298"/>
    </source>
</evidence>
<dbReference type="AlphaFoldDB" id="A0A915JS97"/>
<proteinExistence type="inferred from homology"/>
<dbReference type="InterPro" id="IPR011021">
    <property type="entry name" value="Arrestin-like_N"/>
</dbReference>
<dbReference type="WBParaSite" id="nRc.2.0.1.t29180-RA">
    <property type="protein sequence ID" value="nRc.2.0.1.t29180-RA"/>
    <property type="gene ID" value="nRc.2.0.1.g29180"/>
</dbReference>
<dbReference type="InterPro" id="IPR050357">
    <property type="entry name" value="Arrestin_domain-protein"/>
</dbReference>
<feature type="domain" description="Arrestin C-terminal-like" evidence="2">
    <location>
        <begin position="199"/>
        <end position="336"/>
    </location>
</feature>
<protein>
    <submittedName>
        <fullName evidence="4">Arrestin C-terminal-like domain-containing protein</fullName>
    </submittedName>
</protein>
<reference evidence="4" key="1">
    <citation type="submission" date="2022-11" db="UniProtKB">
        <authorList>
            <consortium name="WormBaseParasite"/>
        </authorList>
    </citation>
    <scope>IDENTIFICATION</scope>
</reference>
<dbReference type="Proteomes" id="UP000887565">
    <property type="component" value="Unplaced"/>
</dbReference>
<dbReference type="InterPro" id="IPR011022">
    <property type="entry name" value="Arrestin_C-like"/>
</dbReference>
<dbReference type="PANTHER" id="PTHR11188">
    <property type="entry name" value="ARRESTIN DOMAIN CONTAINING PROTEIN"/>
    <property type="match status" value="1"/>
</dbReference>
<evidence type="ECO:0000313" key="4">
    <source>
        <dbReference type="WBParaSite" id="nRc.2.0.1.t29180-RA"/>
    </source>
</evidence>
<dbReference type="SMART" id="SM01017">
    <property type="entry name" value="Arrestin_C"/>
    <property type="match status" value="1"/>
</dbReference>
<dbReference type="InterPro" id="IPR014752">
    <property type="entry name" value="Arrestin-like_C"/>
</dbReference>